<name>A0A084W504_ANOSI</name>
<keyword evidence="2" id="KW-0808">Transferase</keyword>
<reference evidence="2 4" key="1">
    <citation type="journal article" date="2014" name="BMC Genomics">
        <title>Genome sequence of Anopheles sinensis provides insight into genetics basis of mosquito competence for malaria parasites.</title>
        <authorList>
            <person name="Zhou D."/>
            <person name="Zhang D."/>
            <person name="Ding G."/>
            <person name="Shi L."/>
            <person name="Hou Q."/>
            <person name="Ye Y."/>
            <person name="Xu Y."/>
            <person name="Zhou H."/>
            <person name="Xiong C."/>
            <person name="Li S."/>
            <person name="Yu J."/>
            <person name="Hong S."/>
            <person name="Yu X."/>
            <person name="Zou P."/>
            <person name="Chen C."/>
            <person name="Chang X."/>
            <person name="Wang W."/>
            <person name="Lv Y."/>
            <person name="Sun Y."/>
            <person name="Ma L."/>
            <person name="Shen B."/>
            <person name="Zhu C."/>
        </authorList>
    </citation>
    <scope>NUCLEOTIDE SEQUENCE [LARGE SCALE GENOMIC DNA]</scope>
</reference>
<dbReference type="EMBL" id="KE525302">
    <property type="protein sequence ID" value="KFB45298.1"/>
    <property type="molecule type" value="Genomic_DNA"/>
</dbReference>
<evidence type="ECO:0000313" key="2">
    <source>
        <dbReference type="EMBL" id="KFB45298.1"/>
    </source>
</evidence>
<evidence type="ECO:0000313" key="4">
    <source>
        <dbReference type="Proteomes" id="UP000030765"/>
    </source>
</evidence>
<proteinExistence type="predicted"/>
<evidence type="ECO:0000313" key="3">
    <source>
        <dbReference type="EnsemblMetazoa" id="ASIC013243-PA"/>
    </source>
</evidence>
<feature type="signal peptide" evidence="1">
    <location>
        <begin position="1"/>
        <end position="23"/>
    </location>
</feature>
<dbReference type="Proteomes" id="UP000030765">
    <property type="component" value="Unassembled WGS sequence"/>
</dbReference>
<dbReference type="AlphaFoldDB" id="A0A084W504"/>
<feature type="chain" id="PRO_5010759954" evidence="1">
    <location>
        <begin position="24"/>
        <end position="100"/>
    </location>
</feature>
<dbReference type="GO" id="GO:0016301">
    <property type="term" value="F:kinase activity"/>
    <property type="evidence" value="ECO:0007669"/>
    <property type="project" value="UniProtKB-KW"/>
</dbReference>
<accession>A0A084W504</accession>
<gene>
    <name evidence="2" type="ORF">ZHAS_00013243</name>
</gene>
<keyword evidence="1" id="KW-0732">Signal</keyword>
<dbReference type="EnsemblMetazoa" id="ASIC013243-RA">
    <property type="protein sequence ID" value="ASIC013243-PA"/>
    <property type="gene ID" value="ASIC013243"/>
</dbReference>
<dbReference type="EMBL" id="ATLV01020441">
    <property type="status" value="NOT_ANNOTATED_CDS"/>
    <property type="molecule type" value="Genomic_DNA"/>
</dbReference>
<dbReference type="VEuPathDB" id="VectorBase:ASIC013243"/>
<reference evidence="3" key="2">
    <citation type="submission" date="2020-05" db="UniProtKB">
        <authorList>
            <consortium name="EnsemblMetazoa"/>
        </authorList>
    </citation>
    <scope>IDENTIFICATION</scope>
</reference>
<evidence type="ECO:0000256" key="1">
    <source>
        <dbReference type="SAM" id="SignalP"/>
    </source>
</evidence>
<keyword evidence="4" id="KW-1185">Reference proteome</keyword>
<sequence>MLQQKSASCRGVVNWILQSVCLAILPTSSDLSSSGACSVTVVLGATESQSSTRLRPTNVAGTWLWVPEPVEFTAITLVSIYIYNGLRNGAKFKLSCLVRT</sequence>
<protein>
    <submittedName>
        <fullName evidence="2 3">Two-component sensor histidine kinase</fullName>
    </submittedName>
</protein>
<keyword evidence="2" id="KW-0418">Kinase</keyword>
<organism evidence="2">
    <name type="scientific">Anopheles sinensis</name>
    <name type="common">Mosquito</name>
    <dbReference type="NCBI Taxonomy" id="74873"/>
    <lineage>
        <taxon>Eukaryota</taxon>
        <taxon>Metazoa</taxon>
        <taxon>Ecdysozoa</taxon>
        <taxon>Arthropoda</taxon>
        <taxon>Hexapoda</taxon>
        <taxon>Insecta</taxon>
        <taxon>Pterygota</taxon>
        <taxon>Neoptera</taxon>
        <taxon>Endopterygota</taxon>
        <taxon>Diptera</taxon>
        <taxon>Nematocera</taxon>
        <taxon>Culicoidea</taxon>
        <taxon>Culicidae</taxon>
        <taxon>Anophelinae</taxon>
        <taxon>Anopheles</taxon>
    </lineage>
</organism>